<protein>
    <submittedName>
        <fullName evidence="2">Uncharacterized protein</fullName>
    </submittedName>
</protein>
<feature type="region of interest" description="Disordered" evidence="1">
    <location>
        <begin position="1"/>
        <end position="33"/>
    </location>
</feature>
<reference evidence="2" key="1">
    <citation type="submission" date="2015-08" db="EMBL/GenBank/DDBJ databases">
        <authorList>
            <person name="Babu N.S."/>
            <person name="Beckwith C.J."/>
            <person name="Beseler K.G."/>
            <person name="Brison A."/>
            <person name="Carone J.V."/>
            <person name="Caskin T.P."/>
            <person name="Diamond M."/>
            <person name="Durham M.E."/>
            <person name="Foxe J.M."/>
            <person name="Go M."/>
            <person name="Henderson B.A."/>
            <person name="Jones I.B."/>
            <person name="McGettigan J.A."/>
            <person name="Micheletti S.J."/>
            <person name="Nasrallah M.E."/>
            <person name="Ortiz D."/>
            <person name="Piller C.R."/>
            <person name="Privatt S.R."/>
            <person name="Schneider S.L."/>
            <person name="Sharp S."/>
            <person name="Smith T.C."/>
            <person name="Stanton J.D."/>
            <person name="Ullery H.E."/>
            <person name="Wilson R.J."/>
            <person name="Serrano M.G."/>
            <person name="Buck G."/>
            <person name="Lee V."/>
            <person name="Wang Y."/>
            <person name="Carvalho R."/>
            <person name="Voegtly L."/>
            <person name="Shi R."/>
            <person name="Duckworth R."/>
            <person name="Johnson A."/>
            <person name="Loviza R."/>
            <person name="Walstead R."/>
            <person name="Shah Z."/>
            <person name="Kiflezghi M."/>
            <person name="Wade K."/>
            <person name="Ball S.L."/>
            <person name="Bradley K.W."/>
            <person name="Asai D.J."/>
            <person name="Bowman C.A."/>
            <person name="Russell D.A."/>
            <person name="Pope W.H."/>
            <person name="Jacobs-Sera D."/>
            <person name="Hendrix R.W."/>
            <person name="Hatfull G.F."/>
        </authorList>
    </citation>
    <scope>NUCLEOTIDE SEQUENCE</scope>
</reference>
<dbReference type="AlphaFoldDB" id="A0A2P2CB12"/>
<evidence type="ECO:0000313" key="2">
    <source>
        <dbReference type="EMBL" id="CUR59170.1"/>
    </source>
</evidence>
<gene>
    <name evidence="2" type="ORF">NOCA2570064</name>
</gene>
<proteinExistence type="predicted"/>
<organism evidence="2">
    <name type="scientific">metagenome</name>
    <dbReference type="NCBI Taxonomy" id="256318"/>
    <lineage>
        <taxon>unclassified sequences</taxon>
        <taxon>metagenomes</taxon>
    </lineage>
</organism>
<dbReference type="EMBL" id="CZKA01000053">
    <property type="protein sequence ID" value="CUR59170.1"/>
    <property type="molecule type" value="Genomic_DNA"/>
</dbReference>
<name>A0A2P2CB12_9ZZZZ</name>
<sequence>MPRGPVGEESVDGLAGVDAETDGETEPAGGAGALALRPLTTLVPTTTMATTAAMVDRAAVRSRWERARARTASGLTVGTMTSAATW</sequence>
<evidence type="ECO:0000256" key="1">
    <source>
        <dbReference type="SAM" id="MobiDB-lite"/>
    </source>
</evidence>
<accession>A0A2P2CB12</accession>